<organism evidence="2 3">
    <name type="scientific">Nitrosomonas ureae</name>
    <dbReference type="NCBI Taxonomy" id="44577"/>
    <lineage>
        <taxon>Bacteria</taxon>
        <taxon>Pseudomonadati</taxon>
        <taxon>Pseudomonadota</taxon>
        <taxon>Betaproteobacteria</taxon>
        <taxon>Nitrosomonadales</taxon>
        <taxon>Nitrosomonadaceae</taxon>
        <taxon>Nitrosomonas</taxon>
    </lineage>
</organism>
<accession>A0A1H5VE76</accession>
<keyword evidence="1" id="KW-0812">Transmembrane</keyword>
<dbReference type="AlphaFoldDB" id="A0A1H5VE76"/>
<evidence type="ECO:0000313" key="2">
    <source>
        <dbReference type="EMBL" id="SEF85675.1"/>
    </source>
</evidence>
<keyword evidence="1" id="KW-0472">Membrane</keyword>
<protein>
    <submittedName>
        <fullName evidence="2">Uncharacterized protein</fullName>
    </submittedName>
</protein>
<evidence type="ECO:0000313" key="3">
    <source>
        <dbReference type="Proteomes" id="UP000236753"/>
    </source>
</evidence>
<feature type="transmembrane region" description="Helical" evidence="1">
    <location>
        <begin position="18"/>
        <end position="35"/>
    </location>
</feature>
<sequence>MSTQISHYHKTDRVNVPVMYYVLIYGQIIAGLILWSI</sequence>
<dbReference type="EMBL" id="FNUX01000012">
    <property type="protein sequence ID" value="SEF85675.1"/>
    <property type="molecule type" value="Genomic_DNA"/>
</dbReference>
<proteinExistence type="predicted"/>
<keyword evidence="1" id="KW-1133">Transmembrane helix</keyword>
<reference evidence="2 3" key="1">
    <citation type="submission" date="2016-10" db="EMBL/GenBank/DDBJ databases">
        <authorList>
            <person name="de Groot N.N."/>
        </authorList>
    </citation>
    <scope>NUCLEOTIDE SEQUENCE [LARGE SCALE GENOMIC DNA]</scope>
    <source>
        <strain evidence="2 3">Nm13</strain>
    </source>
</reference>
<dbReference type="Proteomes" id="UP000236753">
    <property type="component" value="Unassembled WGS sequence"/>
</dbReference>
<gene>
    <name evidence="2" type="ORF">SAMN05216334_11250</name>
</gene>
<name>A0A1H5VE76_9PROT</name>
<evidence type="ECO:0000256" key="1">
    <source>
        <dbReference type="SAM" id="Phobius"/>
    </source>
</evidence>